<dbReference type="InterPro" id="IPR004364">
    <property type="entry name" value="Aa-tRNA-synt_II"/>
</dbReference>
<dbReference type="AlphaFoldDB" id="A0A2S7VRS9"/>
<feature type="binding site" evidence="6">
    <location>
        <position position="106"/>
    </location>
    <ligand>
        <name>ATP</name>
        <dbReference type="ChEBI" id="CHEBI:30616"/>
    </ligand>
</feature>
<evidence type="ECO:0000256" key="2">
    <source>
        <dbReference type="ARBA" id="ARBA00022598"/>
    </source>
</evidence>
<keyword evidence="8" id="KW-0808">Transferase</keyword>
<evidence type="ECO:0000259" key="7">
    <source>
        <dbReference type="PROSITE" id="PS50862"/>
    </source>
</evidence>
<dbReference type="InterPro" id="IPR006195">
    <property type="entry name" value="aa-tRNA-synth_II"/>
</dbReference>
<reference evidence="8 9" key="1">
    <citation type="submission" date="2016-12" db="EMBL/GenBank/DDBJ databases">
        <title>Diversity of luminous bacteria.</title>
        <authorList>
            <person name="Yoshizawa S."/>
            <person name="Kogure K."/>
        </authorList>
    </citation>
    <scope>NUCLEOTIDE SEQUENCE [LARGE SCALE GENOMIC DNA]</scope>
    <source>
        <strain evidence="8 9">LC1-200</strain>
    </source>
</reference>
<comment type="subunit">
    <text evidence="1 6">Homodimer.</text>
</comment>
<keyword evidence="8" id="KW-0648">Protein biosynthesis</keyword>
<feature type="binding site" evidence="6">
    <location>
        <position position="248"/>
    </location>
    <ligand>
        <name>substrate</name>
    </ligand>
</feature>
<dbReference type="GO" id="GO:0006430">
    <property type="term" value="P:lysyl-tRNA aminoacylation"/>
    <property type="evidence" value="ECO:0007669"/>
    <property type="project" value="InterPro"/>
</dbReference>
<dbReference type="Pfam" id="PF00152">
    <property type="entry name" value="tRNA-synt_2"/>
    <property type="match status" value="1"/>
</dbReference>
<dbReference type="GO" id="GO:0005524">
    <property type="term" value="F:ATP binding"/>
    <property type="evidence" value="ECO:0007669"/>
    <property type="project" value="UniProtKB-UniRule"/>
</dbReference>
<evidence type="ECO:0000313" key="8">
    <source>
        <dbReference type="EMBL" id="PQJ64857.1"/>
    </source>
</evidence>
<proteinExistence type="inferred from homology"/>
<dbReference type="GO" id="GO:0005829">
    <property type="term" value="C:cytosol"/>
    <property type="evidence" value="ECO:0007669"/>
    <property type="project" value="TreeGrafter"/>
</dbReference>
<feature type="binding site" evidence="6">
    <location>
        <position position="115"/>
    </location>
    <ligand>
        <name>substrate</name>
    </ligand>
</feature>
<dbReference type="GO" id="GO:0004824">
    <property type="term" value="F:lysine-tRNA ligase activity"/>
    <property type="evidence" value="ECO:0007669"/>
    <property type="project" value="InterPro"/>
</dbReference>
<feature type="binding site" evidence="6">
    <location>
        <begin position="241"/>
        <end position="242"/>
    </location>
    <ligand>
        <name>ATP</name>
        <dbReference type="ChEBI" id="CHEBI:30616"/>
    </ligand>
</feature>
<evidence type="ECO:0000256" key="3">
    <source>
        <dbReference type="ARBA" id="ARBA00022741"/>
    </source>
</evidence>
<dbReference type="InterPro" id="IPR045864">
    <property type="entry name" value="aa-tRNA-synth_II/BPL/LPL"/>
</dbReference>
<dbReference type="OrthoDB" id="9802326at2"/>
<evidence type="ECO:0000256" key="5">
    <source>
        <dbReference type="ARBA" id="ARBA00052794"/>
    </source>
</evidence>
<protein>
    <recommendedName>
        <fullName evidence="6">Elongation factor P--(R)-beta-lysine ligase</fullName>
        <shortName evidence="6">EF-P--(R)-beta-lysine ligase</shortName>
        <ecNumber evidence="6">6.3.2.-</ecNumber>
    </recommendedName>
    <alternativeName>
        <fullName evidence="6">EF-P post-translational modification enzyme A</fullName>
    </alternativeName>
    <alternativeName>
        <fullName evidence="6">EF-P-lysine lysyltransferase</fullName>
    </alternativeName>
</protein>
<name>A0A2S7VRS9_PHOAN</name>
<dbReference type="GO" id="GO:0016740">
    <property type="term" value="F:transferase activity"/>
    <property type="evidence" value="ECO:0007669"/>
    <property type="project" value="UniProtKB-KW"/>
</dbReference>
<evidence type="ECO:0000256" key="1">
    <source>
        <dbReference type="ARBA" id="ARBA00011738"/>
    </source>
</evidence>
<keyword evidence="8" id="KW-0251">Elongation factor</keyword>
<dbReference type="EC" id="6.3.2.-" evidence="6"/>
<feature type="domain" description="Aminoacyl-transfer RNA synthetases class-II family profile" evidence="7">
    <location>
        <begin position="19"/>
        <end position="318"/>
    </location>
</feature>
<comment type="catalytic activity">
    <reaction evidence="5">
        <text>D-beta-lysine + L-lysyl-[protein] + ATP = N(6)-((3R)-3,6-diaminohexanoyl)-L-lysyl-[protein] + AMP + diphosphate + H(+)</text>
        <dbReference type="Rhea" id="RHEA:83435"/>
        <dbReference type="Rhea" id="RHEA-COMP:9752"/>
        <dbReference type="Rhea" id="RHEA-COMP:20131"/>
        <dbReference type="ChEBI" id="CHEBI:15378"/>
        <dbReference type="ChEBI" id="CHEBI:29969"/>
        <dbReference type="ChEBI" id="CHEBI:30616"/>
        <dbReference type="ChEBI" id="CHEBI:33019"/>
        <dbReference type="ChEBI" id="CHEBI:84138"/>
        <dbReference type="ChEBI" id="CHEBI:156053"/>
        <dbReference type="ChEBI" id="CHEBI:456215"/>
    </reaction>
    <physiologicalReaction direction="left-to-right" evidence="5">
        <dbReference type="Rhea" id="RHEA:83436"/>
    </physiologicalReaction>
</comment>
<dbReference type="EMBL" id="MSCJ01000002">
    <property type="protein sequence ID" value="PQJ64857.1"/>
    <property type="molecule type" value="Genomic_DNA"/>
</dbReference>
<dbReference type="Proteomes" id="UP000238730">
    <property type="component" value="Unassembled WGS sequence"/>
</dbReference>
<dbReference type="NCBIfam" id="TIGR00462">
    <property type="entry name" value="genX"/>
    <property type="match status" value="1"/>
</dbReference>
<dbReference type="RefSeq" id="WP_105061383.1">
    <property type="nucleotide sequence ID" value="NZ_MSCJ01000002.1"/>
</dbReference>
<keyword evidence="3 6" id="KW-0547">Nucleotide-binding</keyword>
<sequence>MSTWQPTASIEQLKKRAHLLAVIRQFFAARDVMEVDTPAMSQATVTDVHLHTFQTEFVGPGYADGQTLFLMTSPEFHMKRLLSAGSGAIYQICKSFRNEESGRYHNPEFTMLEWYRPNFDHHLLMDEMNDLLQLVLGCGTAEKMTYQQAFINQLGVCPLTGTMTELKAAAANLGLSDIVEPEDDRDTLLQLLFSIGVEGKIGQHVPAFVYDFPASQAALAQINPTDPRVAERFEVYFKGIELANGFHELANGNEQLQRFEQDNQKRLEMGLKPQPIDMNLVNALRAGFPDCAGVALGIDRLIMLALGLDHIEKVTAFPIDRA</sequence>
<feature type="binding site" evidence="6">
    <location>
        <position position="297"/>
    </location>
    <ligand>
        <name>ATP</name>
        <dbReference type="ChEBI" id="CHEBI:30616"/>
    </ligand>
</feature>
<dbReference type="PROSITE" id="PS50862">
    <property type="entry name" value="AA_TRNA_LIGASE_II"/>
    <property type="match status" value="1"/>
</dbReference>
<evidence type="ECO:0000256" key="4">
    <source>
        <dbReference type="ARBA" id="ARBA00022840"/>
    </source>
</evidence>
<dbReference type="PANTHER" id="PTHR42918:SF6">
    <property type="entry name" value="ELONGATION FACTOR P--(R)-BETA-LYSINE LIGASE"/>
    <property type="match status" value="1"/>
</dbReference>
<feature type="binding site" evidence="6">
    <location>
        <begin position="97"/>
        <end position="99"/>
    </location>
    <ligand>
        <name>ATP</name>
        <dbReference type="ChEBI" id="CHEBI:30616"/>
    </ligand>
</feature>
<comment type="function">
    <text evidence="6">With EpmB is involved in the beta-lysylation step of the post-translational modification of translation elongation factor P (EF-P). Catalyzes the ATP-dependent activation of (R)-beta-lysine produced by EpmB, forming a lysyl-adenylate, from which the beta-lysyl moiety is then transferred to the epsilon-amino group of a conserved specific lysine residue in EF-P.</text>
</comment>
<dbReference type="PANTHER" id="PTHR42918">
    <property type="entry name" value="LYSYL-TRNA SYNTHETASE"/>
    <property type="match status" value="1"/>
</dbReference>
<dbReference type="SUPFAM" id="SSF55681">
    <property type="entry name" value="Class II aaRS and biotin synthetases"/>
    <property type="match status" value="1"/>
</dbReference>
<dbReference type="NCBIfam" id="NF006828">
    <property type="entry name" value="PRK09350.1"/>
    <property type="match status" value="1"/>
</dbReference>
<organism evidence="8 9">
    <name type="scientific">Photobacterium angustum</name>
    <dbReference type="NCBI Taxonomy" id="661"/>
    <lineage>
        <taxon>Bacteria</taxon>
        <taxon>Pseudomonadati</taxon>
        <taxon>Pseudomonadota</taxon>
        <taxon>Gammaproteobacteria</taxon>
        <taxon>Vibrionales</taxon>
        <taxon>Vibrionaceae</taxon>
        <taxon>Photobacterium</taxon>
    </lineage>
</organism>
<dbReference type="HAMAP" id="MF_00174">
    <property type="entry name" value="EF_P_modif_A"/>
    <property type="match status" value="1"/>
</dbReference>
<comment type="similarity">
    <text evidence="6">Belongs to the class-II aminoacyl-tRNA synthetase family. EpmA subfamily.</text>
</comment>
<dbReference type="InterPro" id="IPR004525">
    <property type="entry name" value="EpmA"/>
</dbReference>
<comment type="caution">
    <text evidence="8">The sequence shown here is derived from an EMBL/GenBank/DDBJ whole genome shotgun (WGS) entry which is preliminary data.</text>
</comment>
<keyword evidence="4 6" id="KW-0067">ATP-binding</keyword>
<dbReference type="GO" id="GO:0016880">
    <property type="term" value="F:acid-ammonia (or amide) ligase activity"/>
    <property type="evidence" value="ECO:0007669"/>
    <property type="project" value="UniProtKB-UniRule"/>
</dbReference>
<dbReference type="GO" id="GO:0000049">
    <property type="term" value="F:tRNA binding"/>
    <property type="evidence" value="ECO:0007669"/>
    <property type="project" value="TreeGrafter"/>
</dbReference>
<dbReference type="FunFam" id="3.30.930.10:FF:000017">
    <property type="entry name" value="Elongation factor P--(R)-beta-lysine ligase"/>
    <property type="match status" value="1"/>
</dbReference>
<feature type="binding site" evidence="6">
    <location>
        <begin position="73"/>
        <end position="75"/>
    </location>
    <ligand>
        <name>substrate</name>
    </ligand>
</feature>
<gene>
    <name evidence="6" type="primary">epmA</name>
    <name evidence="8" type="ORF">BTO08_14100</name>
</gene>
<dbReference type="Gene3D" id="3.30.930.10">
    <property type="entry name" value="Bira Bifunctional Protein, Domain 2"/>
    <property type="match status" value="1"/>
</dbReference>
<evidence type="ECO:0000256" key="6">
    <source>
        <dbReference type="HAMAP-Rule" id="MF_00174"/>
    </source>
</evidence>
<dbReference type="GO" id="GO:0003746">
    <property type="term" value="F:translation elongation factor activity"/>
    <property type="evidence" value="ECO:0007669"/>
    <property type="project" value="UniProtKB-KW"/>
</dbReference>
<evidence type="ECO:0000313" key="9">
    <source>
        <dbReference type="Proteomes" id="UP000238730"/>
    </source>
</evidence>
<accession>A0A2S7VRS9</accession>
<keyword evidence="2 6" id="KW-0436">Ligase</keyword>